<accession>A0A1F5KGT8</accession>
<proteinExistence type="inferred from homology"/>
<keyword evidence="2" id="KW-1133">Transmembrane helix</keyword>
<protein>
    <recommendedName>
        <fullName evidence="3">Cell envelope-related transcriptional attenuator domain-containing protein</fullName>
    </recommendedName>
</protein>
<dbReference type="EMBL" id="MFDD01000014">
    <property type="protein sequence ID" value="OGE40015.1"/>
    <property type="molecule type" value="Genomic_DNA"/>
</dbReference>
<dbReference type="Gene3D" id="3.40.630.190">
    <property type="entry name" value="LCP protein"/>
    <property type="match status" value="1"/>
</dbReference>
<name>A0A1F5KGT8_9BACT</name>
<dbReference type="AlphaFoldDB" id="A0A1F5KGT8"/>
<dbReference type="PANTHER" id="PTHR33392:SF6">
    <property type="entry name" value="POLYISOPRENYL-TEICHOIC ACID--PEPTIDOGLYCAN TEICHOIC ACID TRANSFERASE TAGU"/>
    <property type="match status" value="1"/>
</dbReference>
<reference evidence="4 5" key="1">
    <citation type="journal article" date="2016" name="Nat. Commun.">
        <title>Thousands of microbial genomes shed light on interconnected biogeochemical processes in an aquifer system.</title>
        <authorList>
            <person name="Anantharaman K."/>
            <person name="Brown C.T."/>
            <person name="Hug L.A."/>
            <person name="Sharon I."/>
            <person name="Castelle C.J."/>
            <person name="Probst A.J."/>
            <person name="Thomas B.C."/>
            <person name="Singh A."/>
            <person name="Wilkins M.J."/>
            <person name="Karaoz U."/>
            <person name="Brodie E.L."/>
            <person name="Williams K.H."/>
            <person name="Hubbard S.S."/>
            <person name="Banfield J.F."/>
        </authorList>
    </citation>
    <scope>NUCLEOTIDE SEQUENCE [LARGE SCALE GENOMIC DNA]</scope>
</reference>
<dbReference type="PANTHER" id="PTHR33392">
    <property type="entry name" value="POLYISOPRENYL-TEICHOIC ACID--PEPTIDOGLYCAN TEICHOIC ACID TRANSFERASE TAGU"/>
    <property type="match status" value="1"/>
</dbReference>
<evidence type="ECO:0000256" key="2">
    <source>
        <dbReference type="SAM" id="Phobius"/>
    </source>
</evidence>
<feature type="transmembrane region" description="Helical" evidence="2">
    <location>
        <begin position="26"/>
        <end position="46"/>
    </location>
</feature>
<dbReference type="Proteomes" id="UP000177328">
    <property type="component" value="Unassembled WGS sequence"/>
</dbReference>
<keyword evidence="2" id="KW-0472">Membrane</keyword>
<dbReference type="InterPro" id="IPR004474">
    <property type="entry name" value="LytR_CpsA_psr"/>
</dbReference>
<dbReference type="InterPro" id="IPR050922">
    <property type="entry name" value="LytR/CpsA/Psr_CW_biosynth"/>
</dbReference>
<feature type="domain" description="Cell envelope-related transcriptional attenuator" evidence="3">
    <location>
        <begin position="90"/>
        <end position="292"/>
    </location>
</feature>
<keyword evidence="2" id="KW-0812">Transmembrane</keyword>
<evidence type="ECO:0000259" key="3">
    <source>
        <dbReference type="Pfam" id="PF03816"/>
    </source>
</evidence>
<comment type="caution">
    <text evidence="4">The sequence shown here is derived from an EMBL/GenBank/DDBJ whole genome shotgun (WGS) entry which is preliminary data.</text>
</comment>
<sequence length="399" mass="43932">MKIRKIDLSDAVSERESKKVRNFKRIFFVLSIVGLLIGLSLFWSIFAPLKPGGISFPGLPVADPIKSTEGRVNILLFGIGGGTHEGPDLTDSIIVASLNLKTKQTVMFSIPRDLWMDNIKQRINATYEIGKKTGSGLSFAEDKIDDILGLTIHYGVLINFDGFGKAIDLVDGIDIEVPTTFDDYEYPITGEEDNLCGLHEQEVDLNEDQAKALNREVGKAKVLVNDQGKIASTSADFACRFEHIHFDKGSNHLNGPIALTFVRSRHGTNGEGSDFARSRRQQLVIEAFGKKALSLPTLINPSKLIDLYTTFSKSVETDIPRDKFLEFYNLAKNNKKTVSVVLGDLGNGGSLFINPSPADYGGAWVLIPKDRDFSKIADFVHQTLIQADQEATRSAKPSL</sequence>
<evidence type="ECO:0000256" key="1">
    <source>
        <dbReference type="ARBA" id="ARBA00006068"/>
    </source>
</evidence>
<organism evidence="4 5">
    <name type="scientific">Candidatus Daviesbacteria bacterium RIFCSPHIGHO2_02_FULL_43_12</name>
    <dbReference type="NCBI Taxonomy" id="1797776"/>
    <lineage>
        <taxon>Bacteria</taxon>
        <taxon>Candidatus Daviesiibacteriota</taxon>
    </lineage>
</organism>
<dbReference type="Pfam" id="PF03816">
    <property type="entry name" value="LytR_cpsA_psr"/>
    <property type="match status" value="1"/>
</dbReference>
<evidence type="ECO:0000313" key="4">
    <source>
        <dbReference type="EMBL" id="OGE40015.1"/>
    </source>
</evidence>
<gene>
    <name evidence="4" type="ORF">A3D25_04405</name>
</gene>
<comment type="similarity">
    <text evidence="1">Belongs to the LytR/CpsA/Psr (LCP) family.</text>
</comment>
<evidence type="ECO:0000313" key="5">
    <source>
        <dbReference type="Proteomes" id="UP000177328"/>
    </source>
</evidence>